<feature type="compositionally biased region" description="Low complexity" evidence="3">
    <location>
        <begin position="76"/>
        <end position="89"/>
    </location>
</feature>
<dbReference type="STRING" id="367110.U9W335"/>
<dbReference type="InParanoid" id="U9W335"/>
<dbReference type="OMA" id="VQACSQM"/>
<dbReference type="InterPro" id="IPR013923">
    <property type="entry name" value="Autophagy-rel_prot_16_dom"/>
</dbReference>
<dbReference type="AlphaFoldDB" id="U9W335"/>
<comment type="similarity">
    <text evidence="1">Belongs to the ATG16 family.</text>
</comment>
<feature type="region of interest" description="Disordered" evidence="3">
    <location>
        <begin position="211"/>
        <end position="232"/>
    </location>
</feature>
<dbReference type="Pfam" id="PF08614">
    <property type="entry name" value="ATG16"/>
    <property type="match status" value="1"/>
</dbReference>
<dbReference type="RefSeq" id="XP_011393905.1">
    <property type="nucleotide sequence ID" value="XM_011395603.1"/>
</dbReference>
<evidence type="ECO:0000313" key="7">
    <source>
        <dbReference type="Proteomes" id="UP000001805"/>
    </source>
</evidence>
<dbReference type="SMR" id="U9W335"/>
<dbReference type="GeneID" id="3879024"/>
<feature type="region of interest" description="Disordered" evidence="3">
    <location>
        <begin position="53"/>
        <end position="89"/>
    </location>
</feature>
<dbReference type="RefSeq" id="XP_011393906.1">
    <property type="nucleotide sequence ID" value="XM_011395604.1"/>
</dbReference>
<dbReference type="Gene3D" id="1.20.5.170">
    <property type="match status" value="1"/>
</dbReference>
<dbReference type="KEGG" id="ncr:NCU06267"/>
<accession>U9W335</accession>
<dbReference type="EMBL" id="CM002238">
    <property type="protein sequence ID" value="ESA43222.1"/>
    <property type="molecule type" value="Genomic_DNA"/>
</dbReference>
<dbReference type="EMBL" id="CM002238">
    <property type="protein sequence ID" value="ESA43221.1"/>
    <property type="molecule type" value="Genomic_DNA"/>
</dbReference>
<evidence type="ECO:0000256" key="1">
    <source>
        <dbReference type="ARBA" id="ARBA00005331"/>
    </source>
</evidence>
<name>U9W335_NEUCR</name>
<dbReference type="CDD" id="cd22887">
    <property type="entry name" value="Atg16_CCD"/>
    <property type="match status" value="1"/>
</dbReference>
<organism evidence="6 7">
    <name type="scientific">Neurospora crassa (strain ATCC 24698 / 74-OR23-1A / CBS 708.71 / DSM 1257 / FGSC 987)</name>
    <dbReference type="NCBI Taxonomy" id="367110"/>
    <lineage>
        <taxon>Eukaryota</taxon>
        <taxon>Fungi</taxon>
        <taxon>Dikarya</taxon>
        <taxon>Ascomycota</taxon>
        <taxon>Pezizomycotina</taxon>
        <taxon>Sordariomycetes</taxon>
        <taxon>Sordariomycetidae</taxon>
        <taxon>Sordariales</taxon>
        <taxon>Sordariaceae</taxon>
        <taxon>Neurospora</taxon>
    </lineage>
</organism>
<reference evidence="6" key="2">
    <citation type="submission" date="2013-04" db="EMBL/GenBank/DDBJ databases">
        <title>The Genome Sequence of Neurospora crassa strain OR74A.</title>
        <authorList>
            <consortium name="The Broad Institute Genome Sequencing Platform"/>
            <person name="Galagan J."/>
            <person name="Henn M.R."/>
            <person name="Hood H."/>
            <person name="Radford A."/>
            <person name="Collins R.A."/>
            <person name="Walker B."/>
            <person name="Young S.K."/>
            <person name="Zeng Q."/>
            <person name="Gargeya S."/>
            <person name="Fitzgerald M."/>
            <person name="Haas B."/>
            <person name="Abouelleil A."/>
            <person name="Allen A.W."/>
            <person name="Alvarado L."/>
            <person name="Arachchi H.M."/>
            <person name="Berlin A."/>
            <person name="Chapman S.B."/>
            <person name="Chen Z."/>
            <person name="Gainer-Dewar J."/>
            <person name="Gnerre S."/>
            <person name="Goldberg J."/>
            <person name="Griggs A."/>
            <person name="Gujja S."/>
            <person name="Hansen M."/>
            <person name="Howarth C."/>
            <person name="Imamovic A."/>
            <person name="Ireland A."/>
            <person name="Larimer J.B."/>
            <person name="McCowan C."/>
            <person name="Murphy C."/>
            <person name="Pearson M.D."/>
            <person name="Poon T.W."/>
            <person name="Priest M."/>
            <person name="Roberts A."/>
            <person name="Saif S."/>
            <person name="Shea T.D."/>
            <person name="Sisk P."/>
            <person name="Shea T."/>
            <person name="Sykes S."/>
            <person name="Zucker J."/>
            <person name="Kodira C."/>
            <person name="Bowman B."/>
            <person name="Colot H."/>
            <person name="Ebbole D."/>
            <person name="Rasmussen C."/>
            <person name="Baker C."/>
            <person name="Kalkman E."/>
            <person name="Chen C.-H."/>
            <person name="Shi M."/>
            <person name="Mathur R."/>
            <person name="Lambreghts R."/>
            <person name="Collopy P."/>
            <person name="Mehra A."/>
            <person name="Schweredtfeger C."/>
            <person name="Hong C."/>
            <person name="Belden W."/>
            <person name="Glass N.L."/>
            <person name="Borkovich K."/>
            <person name="Dunlap J."/>
            <person name="Lander E."/>
            <person name="Wortman J."/>
            <person name="Nusbaum C."/>
            <person name="Sachs M."/>
            <person name="Birren B."/>
        </authorList>
    </citation>
    <scope>NUCLEOTIDE SEQUENCE</scope>
    <source>
        <strain evidence="6">OR74A</strain>
    </source>
</reference>
<evidence type="ECO:0000259" key="4">
    <source>
        <dbReference type="Pfam" id="PF08614"/>
    </source>
</evidence>
<feature type="domain" description="Autophagy-related protein 16" evidence="4">
    <location>
        <begin position="7"/>
        <end position="213"/>
    </location>
</feature>
<dbReference type="VEuPathDB" id="FungiDB:NCU06267"/>
<evidence type="ECO:0000313" key="6">
    <source>
        <dbReference type="EMBL" id="ESA43222.1"/>
    </source>
</evidence>
<protein>
    <submittedName>
        <fullName evidence="5 6">Autophagy protein 16</fullName>
    </submittedName>
</protein>
<keyword evidence="7" id="KW-1185">Reference proteome</keyword>
<dbReference type="PaxDb" id="5141-EFNCRP00000006049"/>
<evidence type="ECO:0000313" key="5">
    <source>
        <dbReference type="EMBL" id="ESA43221.1"/>
    </source>
</evidence>
<dbReference type="OrthoDB" id="8949486at2759"/>
<sequence>MPGWRDEYLSSLMDADQRNPVNRELVDTCQQLFDRISVLEAEKAALQQQVETYLSSSSSSSSGAANKPRDRDTTKTDAVASDSTTTAPTAADSALLARLRVDLAEALRAKGDFQRRLNVVEEELVRLRTKTTTDNKTLQTLTAERKTLTIKLRDREEELRAKSKMLADVQDELQVLNTHLDLVEKRRSEMEAENKQLVARFMKRVGQEAEAMNMANDSTSGSGHRSSGSRRR</sequence>
<reference evidence="6 7" key="1">
    <citation type="journal article" date="2003" name="Nature">
        <title>The genome sequence of the filamentous fungus Neurospora crassa.</title>
        <authorList>
            <person name="Galagan J.E."/>
            <person name="Calvo S.E."/>
            <person name="Borkovich K.A."/>
            <person name="Selker E.U."/>
            <person name="Read N.D."/>
            <person name="Jaffe D."/>
            <person name="FitzHugh W."/>
            <person name="Ma L.J."/>
            <person name="Smirnov S."/>
            <person name="Purcell S."/>
            <person name="Rehman B."/>
            <person name="Elkins T."/>
            <person name="Engels R."/>
            <person name="Wang S."/>
            <person name="Nielsen C.B."/>
            <person name="Butler J."/>
            <person name="Endrizzi M."/>
            <person name="Qui D."/>
            <person name="Ianakiev P."/>
            <person name="Bell-Pedersen D."/>
            <person name="Nelson M.A."/>
            <person name="Werner-Washburne M."/>
            <person name="Selitrennikoff C.P."/>
            <person name="Kinsey J.A."/>
            <person name="Braun E.L."/>
            <person name="Zelter A."/>
            <person name="Schulte U."/>
            <person name="Kothe G.O."/>
            <person name="Jedd G."/>
            <person name="Mewes W."/>
            <person name="Staben C."/>
            <person name="Marcotte E."/>
            <person name="Greenberg D."/>
            <person name="Roy A."/>
            <person name="Foley K."/>
            <person name="Naylor J."/>
            <person name="Stange-Thomann N."/>
            <person name="Barrett R."/>
            <person name="Gnerre S."/>
            <person name="Kamal M."/>
            <person name="Kamvysselis M."/>
            <person name="Mauceli E."/>
            <person name="Bielke C."/>
            <person name="Rudd S."/>
            <person name="Frishman D."/>
            <person name="Krystofova S."/>
            <person name="Rasmussen C."/>
            <person name="Metzenberg R.L."/>
            <person name="Perkins D.D."/>
            <person name="Kroken S."/>
            <person name="Cogoni C."/>
            <person name="Macino G."/>
            <person name="Catcheside D."/>
            <person name="Li W."/>
            <person name="Pratt R.J."/>
            <person name="Osmani S.A."/>
            <person name="DeSouza C.P."/>
            <person name="Glass L."/>
            <person name="Orbach M.J."/>
            <person name="Berglund J.A."/>
            <person name="Voelker R."/>
            <person name="Yarden O."/>
            <person name="Plamann M."/>
            <person name="Seiler S."/>
            <person name="Dunlap J."/>
            <person name="Radford A."/>
            <person name="Aramayo R."/>
            <person name="Natvig D.O."/>
            <person name="Alex L.A."/>
            <person name="Mannhaupt G."/>
            <person name="Ebbole D.J."/>
            <person name="Freitag M."/>
            <person name="Paulsen I."/>
            <person name="Sachs M.S."/>
            <person name="Lander E.S."/>
            <person name="Nusbaum C."/>
            <person name="Birren B."/>
        </authorList>
    </citation>
    <scope>NUCLEOTIDE SEQUENCE [LARGE SCALE GENOMIC DNA]</scope>
    <source>
        <strain evidence="7">ATCC 24698 / 74-OR23-1A / CBS 708.71 / DSM 1257 / FGSC 987</strain>
        <strain evidence="6">OR74A</strain>
    </source>
</reference>
<evidence type="ECO:0000256" key="2">
    <source>
        <dbReference type="SAM" id="Coils"/>
    </source>
</evidence>
<proteinExistence type="inferred from homology"/>
<keyword evidence="2" id="KW-0175">Coiled coil</keyword>
<evidence type="ECO:0000256" key="3">
    <source>
        <dbReference type="SAM" id="MobiDB-lite"/>
    </source>
</evidence>
<gene>
    <name evidence="6" type="ORF">NCU06267</name>
</gene>
<feature type="coiled-coil region" evidence="2">
    <location>
        <begin position="103"/>
        <end position="200"/>
    </location>
</feature>
<dbReference type="HOGENOM" id="CLU_082752_1_0_1"/>
<dbReference type="Proteomes" id="UP000001805">
    <property type="component" value="Chromosome 3, Linkage Group III"/>
</dbReference>